<proteinExistence type="predicted"/>
<dbReference type="Proteomes" id="UP001222027">
    <property type="component" value="Unassembled WGS sequence"/>
</dbReference>
<gene>
    <name evidence="1" type="ORF">OPV22_011440</name>
</gene>
<organism evidence="1 2">
    <name type="scientific">Ensete ventricosum</name>
    <name type="common">Abyssinian banana</name>
    <name type="synonym">Musa ensete</name>
    <dbReference type="NCBI Taxonomy" id="4639"/>
    <lineage>
        <taxon>Eukaryota</taxon>
        <taxon>Viridiplantae</taxon>
        <taxon>Streptophyta</taxon>
        <taxon>Embryophyta</taxon>
        <taxon>Tracheophyta</taxon>
        <taxon>Spermatophyta</taxon>
        <taxon>Magnoliopsida</taxon>
        <taxon>Liliopsida</taxon>
        <taxon>Zingiberales</taxon>
        <taxon>Musaceae</taxon>
        <taxon>Ensete</taxon>
    </lineage>
</organism>
<evidence type="ECO:0000313" key="1">
    <source>
        <dbReference type="EMBL" id="KAJ8500888.1"/>
    </source>
</evidence>
<reference evidence="1 2" key="1">
    <citation type="submission" date="2022-12" db="EMBL/GenBank/DDBJ databases">
        <title>Chromosome-scale assembly of the Ensete ventricosum genome.</title>
        <authorList>
            <person name="Dussert Y."/>
            <person name="Stocks J."/>
            <person name="Wendawek A."/>
            <person name="Woldeyes F."/>
            <person name="Nichols R.A."/>
            <person name="Borrell J.S."/>
        </authorList>
    </citation>
    <scope>NUCLEOTIDE SEQUENCE [LARGE SCALE GENOMIC DNA]</scope>
    <source>
        <strain evidence="2">cv. Maze</strain>
        <tissue evidence="1">Seeds</tissue>
    </source>
</reference>
<keyword evidence="2" id="KW-1185">Reference proteome</keyword>
<sequence length="122" mass="14229">MISSTNSRYLHESWNAVVISDLWITSGLWISDFVPWRFFLFLCYALPLRRRIRSGFSANLDRSSDKPQAMIKPESALYCLERCSSVRMRKRSLMMRLDNRKFSRSCVLLDLALMNEPTGTTP</sequence>
<accession>A0AAV8R9P4</accession>
<dbReference type="AlphaFoldDB" id="A0AAV8R9P4"/>
<name>A0AAV8R9P4_ENSVE</name>
<evidence type="ECO:0000313" key="2">
    <source>
        <dbReference type="Proteomes" id="UP001222027"/>
    </source>
</evidence>
<comment type="caution">
    <text evidence="1">The sequence shown here is derived from an EMBL/GenBank/DDBJ whole genome shotgun (WGS) entry which is preliminary data.</text>
</comment>
<dbReference type="EMBL" id="JAQQAF010000003">
    <property type="protein sequence ID" value="KAJ8500888.1"/>
    <property type="molecule type" value="Genomic_DNA"/>
</dbReference>
<protein>
    <submittedName>
        <fullName evidence="1">Uncharacterized protein</fullName>
    </submittedName>
</protein>